<dbReference type="InterPro" id="IPR027417">
    <property type="entry name" value="P-loop_NTPase"/>
</dbReference>
<dbReference type="Gene3D" id="3.40.50.300">
    <property type="entry name" value="P-loop containing nucleotide triphosphate hydrolases"/>
    <property type="match status" value="1"/>
</dbReference>
<feature type="region of interest" description="Disordered" evidence="6">
    <location>
        <begin position="480"/>
        <end position="551"/>
    </location>
</feature>
<dbReference type="InterPro" id="IPR045063">
    <property type="entry name" value="Dynamin_N"/>
</dbReference>
<dbReference type="InterPro" id="IPR027094">
    <property type="entry name" value="Mitofusin_fam"/>
</dbReference>
<name>A0ABW2H920_9MICO</name>
<accession>A0ABW2H920</accession>
<keyword evidence="9" id="KW-1185">Reference proteome</keyword>
<evidence type="ECO:0000313" key="8">
    <source>
        <dbReference type="EMBL" id="MFC7267593.1"/>
    </source>
</evidence>
<dbReference type="Pfam" id="PF00350">
    <property type="entry name" value="Dynamin_N"/>
    <property type="match status" value="1"/>
</dbReference>
<comment type="subcellular location">
    <subcellularLocation>
        <location evidence="1">Membrane</location>
    </subcellularLocation>
</comment>
<keyword evidence="5" id="KW-0472">Membrane</keyword>
<keyword evidence="2" id="KW-0547">Nucleotide-binding</keyword>
<comment type="caution">
    <text evidence="8">The sequence shown here is derived from an EMBL/GenBank/DDBJ whole genome shotgun (WGS) entry which is preliminary data.</text>
</comment>
<gene>
    <name evidence="8" type="ORF">ACFQRL_01325</name>
</gene>
<dbReference type="SUPFAM" id="SSF52540">
    <property type="entry name" value="P-loop containing nucleoside triphosphate hydrolases"/>
    <property type="match status" value="1"/>
</dbReference>
<evidence type="ECO:0000256" key="3">
    <source>
        <dbReference type="ARBA" id="ARBA00022801"/>
    </source>
</evidence>
<dbReference type="PANTHER" id="PTHR10465:SF0">
    <property type="entry name" value="SARCALUMENIN"/>
    <property type="match status" value="1"/>
</dbReference>
<dbReference type="Proteomes" id="UP001596507">
    <property type="component" value="Unassembled WGS sequence"/>
</dbReference>
<evidence type="ECO:0000259" key="7">
    <source>
        <dbReference type="Pfam" id="PF00350"/>
    </source>
</evidence>
<dbReference type="EMBL" id="JBHTBE010000001">
    <property type="protein sequence ID" value="MFC7267593.1"/>
    <property type="molecule type" value="Genomic_DNA"/>
</dbReference>
<dbReference type="RefSeq" id="WP_262872527.1">
    <property type="nucleotide sequence ID" value="NZ_BAABKW010000018.1"/>
</dbReference>
<dbReference type="PANTHER" id="PTHR10465">
    <property type="entry name" value="TRANSMEMBRANE GTPASE FZO1"/>
    <property type="match status" value="1"/>
</dbReference>
<evidence type="ECO:0000256" key="5">
    <source>
        <dbReference type="ARBA" id="ARBA00023136"/>
    </source>
</evidence>
<reference evidence="9" key="1">
    <citation type="journal article" date="2019" name="Int. J. Syst. Evol. Microbiol.">
        <title>The Global Catalogue of Microorganisms (GCM) 10K type strain sequencing project: providing services to taxonomists for standard genome sequencing and annotation.</title>
        <authorList>
            <consortium name="The Broad Institute Genomics Platform"/>
            <consortium name="The Broad Institute Genome Sequencing Center for Infectious Disease"/>
            <person name="Wu L."/>
            <person name="Ma J."/>
        </authorList>
    </citation>
    <scope>NUCLEOTIDE SEQUENCE [LARGE SCALE GENOMIC DNA]</scope>
    <source>
        <strain evidence="9">CGMCC 1.15772</strain>
    </source>
</reference>
<keyword evidence="4" id="KW-0342">GTP-binding</keyword>
<keyword evidence="3" id="KW-0378">Hydrolase</keyword>
<evidence type="ECO:0000256" key="6">
    <source>
        <dbReference type="SAM" id="MobiDB-lite"/>
    </source>
</evidence>
<feature type="domain" description="Dynamin N-terminal" evidence="7">
    <location>
        <begin position="35"/>
        <end position="167"/>
    </location>
</feature>
<evidence type="ECO:0000256" key="4">
    <source>
        <dbReference type="ARBA" id="ARBA00023134"/>
    </source>
</evidence>
<sequence length="551" mass="58928">MAALLDEARGVYHDDPAALEAIAAMDRRLQEPLRIAVAGIVKAGKSTLLNALIGEKIAPTDAGECTRTVTWYRYARTPKVTLRLLDGTSVRLPVRRSAGALELDFGRYTADDVDWVDVEWPSEHLRRTVLIDTPGIGSLSTETSARSTRFLTPRESPSEADAIIYLLRHLHATDVRFLEAFRDTAAGQARTVNAVAVLSRADEIGSGRIDSLISAARIADRYRRDGELRALALGVVPVAGLLAEAARTLRESEFIALRSLAGLDRAVRDRALLSADRFLRPGGATTLSLDVRRALLARFGIFGVRLGAALVRAGAHTSSELSERLVQQSGLIELERFVGDQFRGRAVAFKTQGVLRGLETLVRERRGADAASLRGGIERLWANAREFRELELISLARTTVLPLSPEECDEAERLAGGSGTAAHTRLGLAEAEGRPAVRERVATTLAHWHGVLQSPMADRLTVEVARVVVRSTEGAAAELLGSEGVDEARGGAEASGEGTPVDAGTAVAAPAVAAPSDAAASPSADGPAPHVVPPGRPPQSRREHAAQQREH</sequence>
<evidence type="ECO:0000256" key="2">
    <source>
        <dbReference type="ARBA" id="ARBA00022741"/>
    </source>
</evidence>
<evidence type="ECO:0000313" key="9">
    <source>
        <dbReference type="Proteomes" id="UP001596507"/>
    </source>
</evidence>
<feature type="compositionally biased region" description="Basic and acidic residues" evidence="6">
    <location>
        <begin position="540"/>
        <end position="551"/>
    </location>
</feature>
<feature type="compositionally biased region" description="Low complexity" evidence="6">
    <location>
        <begin position="491"/>
        <end position="529"/>
    </location>
</feature>
<organism evidence="8 9">
    <name type="scientific">Microbacterium fluvii</name>
    <dbReference type="NCBI Taxonomy" id="415215"/>
    <lineage>
        <taxon>Bacteria</taxon>
        <taxon>Bacillati</taxon>
        <taxon>Actinomycetota</taxon>
        <taxon>Actinomycetes</taxon>
        <taxon>Micrococcales</taxon>
        <taxon>Microbacteriaceae</taxon>
        <taxon>Microbacterium</taxon>
    </lineage>
</organism>
<protein>
    <submittedName>
        <fullName evidence="8">Dynamin family protein</fullName>
    </submittedName>
</protein>
<proteinExistence type="predicted"/>
<evidence type="ECO:0000256" key="1">
    <source>
        <dbReference type="ARBA" id="ARBA00004370"/>
    </source>
</evidence>